<dbReference type="InterPro" id="IPR006143">
    <property type="entry name" value="RND_pump_MFP"/>
</dbReference>
<dbReference type="Pfam" id="PF25954">
    <property type="entry name" value="Beta-barrel_RND_2"/>
    <property type="match status" value="1"/>
</dbReference>
<feature type="domain" description="CusB-like beta-barrel" evidence="6">
    <location>
        <begin position="254"/>
        <end position="316"/>
    </location>
</feature>
<dbReference type="Gene3D" id="1.10.287.470">
    <property type="entry name" value="Helix hairpin bin"/>
    <property type="match status" value="1"/>
</dbReference>
<comment type="similarity">
    <text evidence="1">Belongs to the membrane fusion protein (MFP) (TC 8.A.1) family.</text>
</comment>
<feature type="region of interest" description="Disordered" evidence="3">
    <location>
        <begin position="1"/>
        <end position="27"/>
    </location>
</feature>
<dbReference type="GO" id="GO:1990281">
    <property type="term" value="C:efflux pump complex"/>
    <property type="evidence" value="ECO:0007669"/>
    <property type="project" value="TreeGrafter"/>
</dbReference>
<dbReference type="RefSeq" id="WP_124539558.1">
    <property type="nucleotide sequence ID" value="NZ_QUSW01000002.1"/>
</dbReference>
<feature type="coiled-coil region" evidence="2">
    <location>
        <begin position="139"/>
        <end position="197"/>
    </location>
</feature>
<organism evidence="7 8">
    <name type="scientific">Piscinibacter terrae</name>
    <dbReference type="NCBI Taxonomy" id="2496871"/>
    <lineage>
        <taxon>Bacteria</taxon>
        <taxon>Pseudomonadati</taxon>
        <taxon>Pseudomonadota</taxon>
        <taxon>Betaproteobacteria</taxon>
        <taxon>Burkholderiales</taxon>
        <taxon>Sphaerotilaceae</taxon>
        <taxon>Piscinibacter</taxon>
    </lineage>
</organism>
<evidence type="ECO:0000259" key="5">
    <source>
        <dbReference type="Pfam" id="PF25917"/>
    </source>
</evidence>
<feature type="domain" description="Multidrug resistance protein MdtA-like barrel-sandwich hybrid" evidence="5">
    <location>
        <begin position="98"/>
        <end position="240"/>
    </location>
</feature>
<dbReference type="GO" id="GO:0015562">
    <property type="term" value="F:efflux transmembrane transporter activity"/>
    <property type="evidence" value="ECO:0007669"/>
    <property type="project" value="TreeGrafter"/>
</dbReference>
<evidence type="ECO:0000256" key="3">
    <source>
        <dbReference type="SAM" id="MobiDB-lite"/>
    </source>
</evidence>
<evidence type="ECO:0000256" key="4">
    <source>
        <dbReference type="SAM" id="Phobius"/>
    </source>
</evidence>
<name>A0A3N7K0Z1_9BURK</name>
<dbReference type="Pfam" id="PF25917">
    <property type="entry name" value="BSH_RND"/>
    <property type="match status" value="1"/>
</dbReference>
<keyword evidence="4" id="KW-0812">Transmembrane</keyword>
<dbReference type="Gene3D" id="2.40.30.170">
    <property type="match status" value="1"/>
</dbReference>
<dbReference type="NCBIfam" id="TIGR01730">
    <property type="entry name" value="RND_mfp"/>
    <property type="match status" value="1"/>
</dbReference>
<dbReference type="Gene3D" id="2.40.50.100">
    <property type="match status" value="1"/>
</dbReference>
<feature type="transmembrane region" description="Helical" evidence="4">
    <location>
        <begin position="31"/>
        <end position="50"/>
    </location>
</feature>
<keyword evidence="4" id="KW-0472">Membrane</keyword>
<dbReference type="PANTHER" id="PTHR30469">
    <property type="entry name" value="MULTIDRUG RESISTANCE PROTEIN MDTA"/>
    <property type="match status" value="1"/>
</dbReference>
<reference evidence="7 8" key="1">
    <citation type="submission" date="2018-08" db="EMBL/GenBank/DDBJ databases">
        <authorList>
            <person name="Khan S.A."/>
            <person name="Jeon C.O."/>
            <person name="Chun B.H."/>
            <person name="Jeong S.E."/>
        </authorList>
    </citation>
    <scope>NUCLEOTIDE SEQUENCE [LARGE SCALE GENOMIC DNA]</scope>
    <source>
        <strain evidence="7 8">S-16</strain>
    </source>
</reference>
<dbReference type="Gene3D" id="2.40.420.20">
    <property type="match status" value="1"/>
</dbReference>
<keyword evidence="2" id="KW-0175">Coiled coil</keyword>
<proteinExistence type="inferred from homology"/>
<keyword evidence="4" id="KW-1133">Transmembrane helix</keyword>
<evidence type="ECO:0000256" key="1">
    <source>
        <dbReference type="ARBA" id="ARBA00009477"/>
    </source>
</evidence>
<evidence type="ECO:0000256" key="2">
    <source>
        <dbReference type="SAM" id="Coils"/>
    </source>
</evidence>
<protein>
    <submittedName>
        <fullName evidence="7">Efflux RND transporter periplasmic adaptor subunit</fullName>
    </submittedName>
</protein>
<evidence type="ECO:0000313" key="8">
    <source>
        <dbReference type="Proteomes" id="UP000267464"/>
    </source>
</evidence>
<evidence type="ECO:0000259" key="6">
    <source>
        <dbReference type="Pfam" id="PF25954"/>
    </source>
</evidence>
<gene>
    <name evidence="7" type="ORF">DZC73_07140</name>
</gene>
<keyword evidence="8" id="KW-1185">Reference proteome</keyword>
<dbReference type="EMBL" id="QUSW01000002">
    <property type="protein sequence ID" value="RQP24665.1"/>
    <property type="molecule type" value="Genomic_DNA"/>
</dbReference>
<reference evidence="7 8" key="2">
    <citation type="submission" date="2018-12" db="EMBL/GenBank/DDBJ databases">
        <title>Rhizobacter gummiphilus sp. nov., a rubber-degrading bacterium isolated from the soil of a botanical garden in Japan.</title>
        <authorList>
            <person name="Shunsuke S.S."/>
        </authorList>
    </citation>
    <scope>NUCLEOTIDE SEQUENCE [LARGE SCALE GENOMIC DNA]</scope>
    <source>
        <strain evidence="7 8">S-16</strain>
    </source>
</reference>
<comment type="caution">
    <text evidence="7">The sequence shown here is derived from an EMBL/GenBank/DDBJ whole genome shotgun (WGS) entry which is preliminary data.</text>
</comment>
<feature type="compositionally biased region" description="Polar residues" evidence="3">
    <location>
        <begin position="1"/>
        <end position="16"/>
    </location>
</feature>
<dbReference type="OrthoDB" id="5502471at2"/>
<dbReference type="Proteomes" id="UP000267464">
    <property type="component" value="Unassembled WGS sequence"/>
</dbReference>
<dbReference type="PANTHER" id="PTHR30469:SF15">
    <property type="entry name" value="HLYD FAMILY OF SECRETION PROTEINS"/>
    <property type="match status" value="1"/>
</dbReference>
<dbReference type="InterPro" id="IPR058792">
    <property type="entry name" value="Beta-barrel_RND_2"/>
</dbReference>
<dbReference type="InterPro" id="IPR058625">
    <property type="entry name" value="MdtA-like_BSH"/>
</dbReference>
<evidence type="ECO:0000313" key="7">
    <source>
        <dbReference type="EMBL" id="RQP24665.1"/>
    </source>
</evidence>
<dbReference type="AlphaFoldDB" id="A0A3N7K0Z1"/>
<accession>A0A3N7K0Z1</accession>
<dbReference type="SUPFAM" id="SSF111369">
    <property type="entry name" value="HlyD-like secretion proteins"/>
    <property type="match status" value="1"/>
</dbReference>
<sequence length="415" mass="42821">MTTSDNQGFIGSQGLETSGAGPQPRANKRRLWVGGTIGIVLVAGIALALAPRSGNGSKGPGPKDKPVALEFVPSEVVKPSLAPMPLVIEFSGPLVAPRTAVIRAKASGTLLGLSVAEGARVKAGQSLGDIDLADLQTRVADRSAAVEQAQVNLADAERQHAANNGLASQNFISTTALQSSQAKLDAARAQLKSAQAQLATTKLGVREAALVSPIAGIVGKRHVVPGEKVSAEQQLLTVVDLSTLELAGTVGTHEVSRLSPGQQVLVKVEGQDKPVNGRIDRIAPAAEAGTRAIGVVVVLDNKQEQFRAGQYAQATVKLGDDTSRMSLPMSAVGQASGQDYVWTVENDALVRRIIITGRRDPNGGRIEVTKGLQPDVTVLAARFDNLKEGAPAKVVAQRAAPNASAAASNGTAGKS</sequence>